<dbReference type="AlphaFoldDB" id="A0A8C5J0L2"/>
<dbReference type="PANTHER" id="PTHR15736:SF4">
    <property type="entry name" value="PROTEIN FAM131A"/>
    <property type="match status" value="1"/>
</dbReference>
<dbReference type="Pfam" id="PF15010">
    <property type="entry name" value="FAM131"/>
    <property type="match status" value="2"/>
</dbReference>
<name>A0A8C5J0L2_JUNHY</name>
<reference evidence="3" key="1">
    <citation type="submission" date="2025-08" db="UniProtKB">
        <authorList>
            <consortium name="Ensembl"/>
        </authorList>
    </citation>
    <scope>IDENTIFICATION</scope>
</reference>
<feature type="region of interest" description="Disordered" evidence="2">
    <location>
        <begin position="190"/>
        <end position="216"/>
    </location>
</feature>
<organism evidence="3 4">
    <name type="scientific">Junco hyemalis</name>
    <name type="common">Dark-eyed junco</name>
    <dbReference type="NCBI Taxonomy" id="40217"/>
    <lineage>
        <taxon>Eukaryota</taxon>
        <taxon>Metazoa</taxon>
        <taxon>Chordata</taxon>
        <taxon>Craniata</taxon>
        <taxon>Vertebrata</taxon>
        <taxon>Euteleostomi</taxon>
        <taxon>Archelosauria</taxon>
        <taxon>Archosauria</taxon>
        <taxon>Dinosauria</taxon>
        <taxon>Saurischia</taxon>
        <taxon>Theropoda</taxon>
        <taxon>Coelurosauria</taxon>
        <taxon>Aves</taxon>
        <taxon>Neognathae</taxon>
        <taxon>Neoaves</taxon>
        <taxon>Telluraves</taxon>
        <taxon>Australaves</taxon>
        <taxon>Passeriformes</taxon>
        <taxon>Passerellidae</taxon>
        <taxon>Junco</taxon>
    </lineage>
</organism>
<accession>A0A8C5J0L2</accession>
<reference evidence="3" key="2">
    <citation type="submission" date="2025-09" db="UniProtKB">
        <authorList>
            <consortium name="Ensembl"/>
        </authorList>
    </citation>
    <scope>IDENTIFICATION</scope>
</reference>
<evidence type="ECO:0000313" key="4">
    <source>
        <dbReference type="Proteomes" id="UP000694408"/>
    </source>
</evidence>
<dbReference type="Ensembl" id="ENSJHYT00000014542.1">
    <property type="protein sequence ID" value="ENSJHYP00000012022.1"/>
    <property type="gene ID" value="ENSJHYG00000009385.1"/>
</dbReference>
<proteinExistence type="inferred from homology"/>
<comment type="similarity">
    <text evidence="1">Belongs to the FAM131 family.</text>
</comment>
<dbReference type="PANTHER" id="PTHR15736">
    <property type="entry name" value="PROTEIN FAM131B-RELATED"/>
    <property type="match status" value="1"/>
</dbReference>
<dbReference type="OMA" id="ACISQVV"/>
<dbReference type="Proteomes" id="UP000694408">
    <property type="component" value="Unplaced"/>
</dbReference>
<keyword evidence="4" id="KW-1185">Reference proteome</keyword>
<evidence type="ECO:0000256" key="2">
    <source>
        <dbReference type="SAM" id="MobiDB-lite"/>
    </source>
</evidence>
<protein>
    <submittedName>
        <fullName evidence="3">Family with sequence similarity 131 member A</fullName>
    </submittedName>
</protein>
<dbReference type="InterPro" id="IPR026782">
    <property type="entry name" value="FAM131"/>
</dbReference>
<sequence>MLPKSRRALTIQEIAALARSSLHGNCSPRGSAGKGGSPELRALGLLGGPWVSPVWSFEGNQGVTGGTQEEDMGVPGPMDWRWGVLGPRLMGSVVGTWGAPGHADVGAHPIGISQVVKEHVTKPTAMAQGRVAHLIEWKGWCKPVESPSALESAFSSYCHLSEGEQEARFAAGVAEQFAIAEAKLRAWSSVDGDDSNDESYDEDFMPSTESSQPTELPGTMPASALLRDLLQGHLCQLGVRHGSCEPESDSSHTLSPETLCSSLCSLEMVSPSELTAKLLGSLGGEDLLLPKLPPPASQSALRGLARLRCQDSLYSVSYAEACLSPTEDEVVLSKDFPLRRKISDVASSGVASLEEEEEAEEP</sequence>
<feature type="compositionally biased region" description="Acidic residues" evidence="2">
    <location>
        <begin position="191"/>
        <end position="204"/>
    </location>
</feature>
<evidence type="ECO:0000256" key="1">
    <source>
        <dbReference type="ARBA" id="ARBA00010635"/>
    </source>
</evidence>
<evidence type="ECO:0000313" key="3">
    <source>
        <dbReference type="Ensembl" id="ENSJHYP00000012022.1"/>
    </source>
</evidence>